<evidence type="ECO:0000256" key="5">
    <source>
        <dbReference type="ARBA" id="ARBA00022650"/>
    </source>
</evidence>
<dbReference type="UniPathway" id="UPA00098">
    <property type="reaction ID" value="UER00361"/>
</dbReference>
<dbReference type="InterPro" id="IPR000304">
    <property type="entry name" value="Pyrroline-COOH_reductase"/>
</dbReference>
<dbReference type="SUPFAM" id="SSF48179">
    <property type="entry name" value="6-phosphogluconate dehydrogenase C-terminal domain-like"/>
    <property type="match status" value="1"/>
</dbReference>
<dbReference type="Pfam" id="PF03807">
    <property type="entry name" value="F420_oxidored"/>
    <property type="match status" value="1"/>
</dbReference>
<proteinExistence type="inferred from homology"/>
<comment type="catalytic activity">
    <reaction evidence="9">
        <text>L-proline + NAD(+) = (S)-1-pyrroline-5-carboxylate + NADH + 2 H(+)</text>
        <dbReference type="Rhea" id="RHEA:14105"/>
        <dbReference type="ChEBI" id="CHEBI:15378"/>
        <dbReference type="ChEBI" id="CHEBI:17388"/>
        <dbReference type="ChEBI" id="CHEBI:57540"/>
        <dbReference type="ChEBI" id="CHEBI:57945"/>
        <dbReference type="ChEBI" id="CHEBI:60039"/>
        <dbReference type="EC" id="1.5.1.2"/>
    </reaction>
</comment>
<dbReference type="Gene3D" id="1.10.3730.10">
    <property type="entry name" value="ProC C-terminal domain-like"/>
    <property type="match status" value="1"/>
</dbReference>
<evidence type="ECO:0000256" key="10">
    <source>
        <dbReference type="NCBIfam" id="TIGR00112"/>
    </source>
</evidence>
<dbReference type="AlphaFoldDB" id="A0A0M4FQL3"/>
<feature type="binding site" evidence="11">
    <location>
        <begin position="70"/>
        <end position="73"/>
    </location>
    <ligand>
        <name>NADP(+)</name>
        <dbReference type="ChEBI" id="CHEBI:58349"/>
    </ligand>
</feature>
<comment type="function">
    <text evidence="8 9">Catalyzes the reduction of 1-pyrroline-5-carboxylate (PCA) to L-proline.</text>
</comment>
<evidence type="ECO:0000256" key="3">
    <source>
        <dbReference type="ARBA" id="ARBA00022490"/>
    </source>
</evidence>
<evidence type="ECO:0000256" key="4">
    <source>
        <dbReference type="ARBA" id="ARBA00022605"/>
    </source>
</evidence>
<dbReference type="FunFam" id="1.10.3730.10:FF:000001">
    <property type="entry name" value="Pyrroline-5-carboxylate reductase"/>
    <property type="match status" value="1"/>
</dbReference>
<name>A0A0M4FQL3_9BACI</name>
<evidence type="ECO:0000259" key="13">
    <source>
        <dbReference type="Pfam" id="PF03807"/>
    </source>
</evidence>
<feature type="domain" description="Pyrroline-5-carboxylate reductase catalytic N-terminal" evidence="13">
    <location>
        <begin position="3"/>
        <end position="98"/>
    </location>
</feature>
<dbReference type="PIRSF" id="PIRSF000193">
    <property type="entry name" value="Pyrrol-5-carb_rd"/>
    <property type="match status" value="1"/>
</dbReference>
<dbReference type="InterPro" id="IPR029036">
    <property type="entry name" value="P5CR_dimer"/>
</dbReference>
<evidence type="ECO:0000256" key="7">
    <source>
        <dbReference type="ARBA" id="ARBA00023002"/>
    </source>
</evidence>
<dbReference type="RefSeq" id="WP_053603256.1">
    <property type="nucleotide sequence ID" value="NZ_CP012600.1"/>
</dbReference>
<comment type="subcellular location">
    <subcellularLocation>
        <location evidence="1 9">Cytoplasm</location>
    </subcellularLocation>
</comment>
<dbReference type="EMBL" id="CP012600">
    <property type="protein sequence ID" value="ALC81498.1"/>
    <property type="molecule type" value="Genomic_DNA"/>
</dbReference>
<evidence type="ECO:0000256" key="11">
    <source>
        <dbReference type="PIRSR" id="PIRSR000193-1"/>
    </source>
</evidence>
<evidence type="ECO:0000256" key="9">
    <source>
        <dbReference type="HAMAP-Rule" id="MF_01925"/>
    </source>
</evidence>
<comment type="pathway">
    <text evidence="9 12">Amino-acid biosynthesis; L-proline biosynthesis; L-proline from L-glutamate 5-semialdehyde: step 1/1.</text>
</comment>
<dbReference type="GO" id="GO:0055129">
    <property type="term" value="P:L-proline biosynthetic process"/>
    <property type="evidence" value="ECO:0007669"/>
    <property type="project" value="UniProtKB-UniRule"/>
</dbReference>
<evidence type="ECO:0000256" key="12">
    <source>
        <dbReference type="RuleBase" id="RU003903"/>
    </source>
</evidence>
<dbReference type="HAMAP" id="MF_01925">
    <property type="entry name" value="P5C_reductase"/>
    <property type="match status" value="1"/>
</dbReference>
<dbReference type="NCBIfam" id="TIGR00112">
    <property type="entry name" value="proC"/>
    <property type="match status" value="1"/>
</dbReference>
<dbReference type="GO" id="GO:0004735">
    <property type="term" value="F:pyrroline-5-carboxylate reductase activity"/>
    <property type="evidence" value="ECO:0007669"/>
    <property type="project" value="UniProtKB-UniRule"/>
</dbReference>
<comment type="catalytic activity">
    <reaction evidence="9 12">
        <text>L-proline + NADP(+) = (S)-1-pyrroline-5-carboxylate + NADPH + 2 H(+)</text>
        <dbReference type="Rhea" id="RHEA:14109"/>
        <dbReference type="ChEBI" id="CHEBI:15378"/>
        <dbReference type="ChEBI" id="CHEBI:17388"/>
        <dbReference type="ChEBI" id="CHEBI:57783"/>
        <dbReference type="ChEBI" id="CHEBI:58349"/>
        <dbReference type="ChEBI" id="CHEBI:60039"/>
        <dbReference type="EC" id="1.5.1.2"/>
    </reaction>
</comment>
<dbReference type="OrthoDB" id="9805754at2"/>
<protein>
    <recommendedName>
        <fullName evidence="9 10">Pyrroline-5-carboxylate reductase</fullName>
        <shortName evidence="9">P5C reductase</shortName>
        <shortName evidence="9">P5CR</shortName>
        <ecNumber evidence="9 10">1.5.1.2</ecNumber>
    </recommendedName>
    <alternativeName>
        <fullName evidence="9">PCA reductase</fullName>
    </alternativeName>
</protein>
<dbReference type="SUPFAM" id="SSF51735">
    <property type="entry name" value="NAD(P)-binding Rossmann-fold domains"/>
    <property type="match status" value="1"/>
</dbReference>
<evidence type="ECO:0000256" key="2">
    <source>
        <dbReference type="ARBA" id="ARBA00005525"/>
    </source>
</evidence>
<evidence type="ECO:0000313" key="15">
    <source>
        <dbReference type="EMBL" id="ALC81498.1"/>
    </source>
</evidence>
<reference evidence="15 16" key="2">
    <citation type="journal article" date="2016" name="Int. J. Syst. Evol. Microbiol.">
        <title>Bacillus gobiensis sp. nov., isolated from a soil sample.</title>
        <authorList>
            <person name="Liu B."/>
            <person name="Liu G.H."/>
            <person name="Cetin S."/>
            <person name="Schumann P."/>
            <person name="Pan Z.Z."/>
            <person name="Chen Q.Q."/>
        </authorList>
    </citation>
    <scope>NUCLEOTIDE SEQUENCE [LARGE SCALE GENOMIC DNA]</scope>
    <source>
        <strain evidence="15 16">FJAT-4402</strain>
    </source>
</reference>
<reference evidence="16" key="1">
    <citation type="submission" date="2015-08" db="EMBL/GenBank/DDBJ databases">
        <title>Genome sequencing project for genomic taxonomy and phylogenomics of Bacillus-like bacteria.</title>
        <authorList>
            <person name="Liu B."/>
            <person name="Wang J."/>
            <person name="Zhu Y."/>
            <person name="Liu G."/>
            <person name="Chen Q."/>
            <person name="Chen Z."/>
            <person name="Lan J."/>
            <person name="Che J."/>
            <person name="Ge C."/>
            <person name="Shi H."/>
            <person name="Pan Z."/>
            <person name="Liu X."/>
        </authorList>
    </citation>
    <scope>NUCLEOTIDE SEQUENCE [LARGE SCALE GENOMIC DNA]</scope>
    <source>
        <strain evidence="16">FJAT-4402</strain>
    </source>
</reference>
<dbReference type="GO" id="GO:0005737">
    <property type="term" value="C:cytoplasm"/>
    <property type="evidence" value="ECO:0007669"/>
    <property type="project" value="UniProtKB-SubCell"/>
</dbReference>
<evidence type="ECO:0000313" key="16">
    <source>
        <dbReference type="Proteomes" id="UP000067625"/>
    </source>
</evidence>
<gene>
    <name evidence="9" type="primary">proC</name>
    <name evidence="15" type="ORF">AM592_07725</name>
</gene>
<dbReference type="EC" id="1.5.1.2" evidence="9 10"/>
<dbReference type="STRING" id="1441095.AM592_07725"/>
<comment type="similarity">
    <text evidence="2 9 12">Belongs to the pyrroline-5-carboxylate reductase family.</text>
</comment>
<dbReference type="InterPro" id="IPR028939">
    <property type="entry name" value="P5C_Rdtase_cat_N"/>
</dbReference>
<evidence type="ECO:0000259" key="14">
    <source>
        <dbReference type="Pfam" id="PF14748"/>
    </source>
</evidence>
<sequence length="278" mass="30358">MNKIGFIGAGSMAESMINGMVNSKIINPKNIYVTNHSNIDRLHELNNTYGITICTDKKQLMQETDIVVLAMKPKDAASGIQNIRSYLNDHLIISVLAGITIDTIQLLFNEQVSVVRAMPNTSASIQKSATAFTVCEHVTEKQFNHAQAFLETIGEAFYVDENEMDAITAVSGSGPAYIYHFIEALEAAAIEVGLSQSTAKHLIFQTLSGATEMLLQSEKSPGILKKEITSPGGTTEAGLKTLQRYHFSEAVTECVRNAARRSAEIKVEFSKQALKNQA</sequence>
<dbReference type="FunFam" id="3.40.50.720:FF:000190">
    <property type="entry name" value="Pyrroline-5-carboxylate reductase"/>
    <property type="match status" value="1"/>
</dbReference>
<evidence type="ECO:0000256" key="8">
    <source>
        <dbReference type="ARBA" id="ARBA00058118"/>
    </source>
</evidence>
<keyword evidence="4 9" id="KW-0028">Amino-acid biosynthesis</keyword>
<dbReference type="PATRIC" id="fig|1441095.3.peg.1698"/>
<dbReference type="Proteomes" id="UP000067625">
    <property type="component" value="Chromosome"/>
</dbReference>
<evidence type="ECO:0000256" key="6">
    <source>
        <dbReference type="ARBA" id="ARBA00022857"/>
    </source>
</evidence>
<organism evidence="15 16">
    <name type="scientific">Bacillus gobiensis</name>
    <dbReference type="NCBI Taxonomy" id="1441095"/>
    <lineage>
        <taxon>Bacteria</taxon>
        <taxon>Bacillati</taxon>
        <taxon>Bacillota</taxon>
        <taxon>Bacilli</taxon>
        <taxon>Bacillales</taxon>
        <taxon>Bacillaceae</taxon>
        <taxon>Bacillus</taxon>
    </lineage>
</organism>
<dbReference type="PROSITE" id="PS00521">
    <property type="entry name" value="P5CR"/>
    <property type="match status" value="1"/>
</dbReference>
<evidence type="ECO:0000256" key="1">
    <source>
        <dbReference type="ARBA" id="ARBA00004496"/>
    </source>
</evidence>
<keyword evidence="16" id="KW-1185">Reference proteome</keyword>
<keyword evidence="6 9" id="KW-0521">NADP</keyword>
<feature type="domain" description="Pyrroline-5-carboxylate reductase dimerisation" evidence="14">
    <location>
        <begin position="161"/>
        <end position="264"/>
    </location>
</feature>
<dbReference type="Pfam" id="PF14748">
    <property type="entry name" value="P5CR_dimer"/>
    <property type="match status" value="1"/>
</dbReference>
<dbReference type="InterPro" id="IPR053790">
    <property type="entry name" value="P5CR-like_CS"/>
</dbReference>
<keyword evidence="3 9" id="KW-0963">Cytoplasm</keyword>
<dbReference type="PANTHER" id="PTHR11645">
    <property type="entry name" value="PYRROLINE-5-CARBOXYLATE REDUCTASE"/>
    <property type="match status" value="1"/>
</dbReference>
<keyword evidence="7 9" id="KW-0560">Oxidoreductase</keyword>
<dbReference type="InterPro" id="IPR008927">
    <property type="entry name" value="6-PGluconate_DH-like_C_sf"/>
</dbReference>
<dbReference type="InterPro" id="IPR036291">
    <property type="entry name" value="NAD(P)-bd_dom_sf"/>
</dbReference>
<keyword evidence="5 9" id="KW-0641">Proline biosynthesis</keyword>
<dbReference type="Gene3D" id="3.40.50.720">
    <property type="entry name" value="NAD(P)-binding Rossmann-like Domain"/>
    <property type="match status" value="1"/>
</dbReference>
<dbReference type="PANTHER" id="PTHR11645:SF49">
    <property type="entry name" value="PYRROLINE-5-CARBOXYLATE REDUCTASE 1"/>
    <property type="match status" value="1"/>
</dbReference>
<accession>A0A0M4FQL3</accession>
<feature type="binding site" evidence="11">
    <location>
        <begin position="7"/>
        <end position="12"/>
    </location>
    <ligand>
        <name>NADP(+)</name>
        <dbReference type="ChEBI" id="CHEBI:58349"/>
    </ligand>
</feature>